<dbReference type="EMBL" id="BAABJW010000004">
    <property type="protein sequence ID" value="GAA4815964.1"/>
    <property type="molecule type" value="Genomic_DNA"/>
</dbReference>
<dbReference type="SUPFAM" id="SSF53474">
    <property type="entry name" value="alpha/beta-Hydrolases"/>
    <property type="match status" value="1"/>
</dbReference>
<comment type="caution">
    <text evidence="3">The sequence shown here is derived from an EMBL/GenBank/DDBJ whole genome shotgun (WGS) entry which is preliminary data.</text>
</comment>
<reference evidence="4" key="1">
    <citation type="journal article" date="2019" name="Int. J. Syst. Evol. Microbiol.">
        <title>The Global Catalogue of Microorganisms (GCM) 10K type strain sequencing project: providing services to taxonomists for standard genome sequencing and annotation.</title>
        <authorList>
            <consortium name="The Broad Institute Genomics Platform"/>
            <consortium name="The Broad Institute Genome Sequencing Center for Infectious Disease"/>
            <person name="Wu L."/>
            <person name="Ma J."/>
        </authorList>
    </citation>
    <scope>NUCLEOTIDE SEQUENCE [LARGE SCALE GENOMIC DNA]</scope>
    <source>
        <strain evidence="4">JCM 18325</strain>
    </source>
</reference>
<dbReference type="InterPro" id="IPR029058">
    <property type="entry name" value="AB_hydrolase_fold"/>
</dbReference>
<dbReference type="InterPro" id="IPR050300">
    <property type="entry name" value="GDXG_lipolytic_enzyme"/>
</dbReference>
<dbReference type="InterPro" id="IPR049492">
    <property type="entry name" value="BD-FAE-like_dom"/>
</dbReference>
<protein>
    <submittedName>
        <fullName evidence="3">Alpha/beta hydrolase</fullName>
    </submittedName>
</protein>
<dbReference type="GO" id="GO:0016787">
    <property type="term" value="F:hydrolase activity"/>
    <property type="evidence" value="ECO:0007669"/>
    <property type="project" value="UniProtKB-KW"/>
</dbReference>
<dbReference type="PROSITE" id="PS51257">
    <property type="entry name" value="PROKAR_LIPOPROTEIN"/>
    <property type="match status" value="1"/>
</dbReference>
<feature type="domain" description="BD-FAE-like" evidence="2">
    <location>
        <begin position="41"/>
        <end position="244"/>
    </location>
</feature>
<keyword evidence="4" id="KW-1185">Reference proteome</keyword>
<dbReference type="RefSeq" id="WP_345277366.1">
    <property type="nucleotide sequence ID" value="NZ_BAABJW010000004.1"/>
</dbReference>
<organism evidence="3 4">
    <name type="scientific">Litoribaculum gwangyangense</name>
    <dbReference type="NCBI Taxonomy" id="1130722"/>
    <lineage>
        <taxon>Bacteria</taxon>
        <taxon>Pseudomonadati</taxon>
        <taxon>Bacteroidota</taxon>
        <taxon>Flavobacteriia</taxon>
        <taxon>Flavobacteriales</taxon>
        <taxon>Flavobacteriaceae</taxon>
        <taxon>Litoribaculum</taxon>
    </lineage>
</organism>
<dbReference type="Gene3D" id="3.40.50.1820">
    <property type="entry name" value="alpha/beta hydrolase"/>
    <property type="match status" value="1"/>
</dbReference>
<proteinExistence type="predicted"/>
<gene>
    <name evidence="3" type="ORF">GCM10023330_25240</name>
</gene>
<sequence length="289" mass="32139">MRHTIFLLFIPFFVVSCNSQNSIERIIDIKYAEVNNTNLLLDIYLPSHIKNPNMVVWVHGGGWVCGDKNNPPIEIVNKGYALASVNYRLATEAQFPAQIFDIKAAIRFLRAKASEYQYNAENIVIAGSSAGGHLAALVGVTNNTPDLEGTLGDYLDTSSAVQGIVDFYGPANLLTILNQSTPHSMKVRVPALKKLLGDLPEKRTELAKLASPVFHVDDTDPPLLIMHGNQDLQVPIDQSHELENEYKKHHLEVQFKVIYDGGHGGPKLETQENYDITCKFLDKIFKVNS</sequence>
<dbReference type="Pfam" id="PF20434">
    <property type="entry name" value="BD-FAE"/>
    <property type="match status" value="1"/>
</dbReference>
<name>A0ABP9CW75_9FLAO</name>
<evidence type="ECO:0000313" key="3">
    <source>
        <dbReference type="EMBL" id="GAA4815964.1"/>
    </source>
</evidence>
<keyword evidence="1 3" id="KW-0378">Hydrolase</keyword>
<dbReference type="PANTHER" id="PTHR48081">
    <property type="entry name" value="AB HYDROLASE SUPERFAMILY PROTEIN C4A8.06C"/>
    <property type="match status" value="1"/>
</dbReference>
<dbReference type="PANTHER" id="PTHR48081:SF13">
    <property type="entry name" value="ALPHA_BETA HYDROLASE"/>
    <property type="match status" value="1"/>
</dbReference>
<evidence type="ECO:0000313" key="4">
    <source>
        <dbReference type="Proteomes" id="UP001501433"/>
    </source>
</evidence>
<evidence type="ECO:0000256" key="1">
    <source>
        <dbReference type="ARBA" id="ARBA00022801"/>
    </source>
</evidence>
<dbReference type="Proteomes" id="UP001501433">
    <property type="component" value="Unassembled WGS sequence"/>
</dbReference>
<evidence type="ECO:0000259" key="2">
    <source>
        <dbReference type="Pfam" id="PF20434"/>
    </source>
</evidence>
<accession>A0ABP9CW75</accession>